<proteinExistence type="predicted"/>
<dbReference type="Gene3D" id="3.30.420.250">
    <property type="match status" value="1"/>
</dbReference>
<organism evidence="1">
    <name type="scientific">gut metagenome</name>
    <dbReference type="NCBI Taxonomy" id="749906"/>
    <lineage>
        <taxon>unclassified sequences</taxon>
        <taxon>metagenomes</taxon>
        <taxon>organismal metagenomes</taxon>
    </lineage>
</organism>
<comment type="caution">
    <text evidence="1">The sequence shown here is derived from an EMBL/GenBank/DDBJ whole genome shotgun (WGS) entry which is preliminary data.</text>
</comment>
<dbReference type="Pfam" id="PF12864">
    <property type="entry name" value="DUF3822"/>
    <property type="match status" value="1"/>
</dbReference>
<name>J9GLE6_9ZZZZ</name>
<evidence type="ECO:0008006" key="2">
    <source>
        <dbReference type="Google" id="ProtNLM"/>
    </source>
</evidence>
<reference evidence="1" key="1">
    <citation type="journal article" date="2012" name="PLoS ONE">
        <title>Gene sets for utilization of primary and secondary nutrition supplies in the distal gut of endangered iberian lynx.</title>
        <authorList>
            <person name="Alcaide M."/>
            <person name="Messina E."/>
            <person name="Richter M."/>
            <person name="Bargiela R."/>
            <person name="Peplies J."/>
            <person name="Huws S.A."/>
            <person name="Newbold C.J."/>
            <person name="Golyshin P.N."/>
            <person name="Simon M.A."/>
            <person name="Lopez G."/>
            <person name="Yakimov M.M."/>
            <person name="Ferrer M."/>
        </authorList>
    </citation>
    <scope>NUCLEOTIDE SEQUENCE</scope>
</reference>
<dbReference type="Gene3D" id="3.30.420.260">
    <property type="match status" value="1"/>
</dbReference>
<dbReference type="CDD" id="cd24013">
    <property type="entry name" value="ASKHA_ATPase_BT3980-like"/>
    <property type="match status" value="1"/>
</dbReference>
<dbReference type="InterPro" id="IPR024213">
    <property type="entry name" value="DUF3822"/>
</dbReference>
<dbReference type="AlphaFoldDB" id="J9GLE6"/>
<protein>
    <recommendedName>
        <fullName evidence="2">DUF3822 domain-containing protein</fullName>
    </recommendedName>
</protein>
<dbReference type="EMBL" id="AMCI01000663">
    <property type="protein sequence ID" value="EJX08254.1"/>
    <property type="molecule type" value="Genomic_DNA"/>
</dbReference>
<sequence length="272" mass="31993">MTERIDLNKSEHYSLSIRLSTDGFSFSIHHPSVEDGCDFETYPINAGYSMTANLKEMLAHTEALKHPYARINILYDTPRFTTIPFDLFEDEQMETLFYHNFPRESNEMVLCNVLGKSNLVILFAIDKHVHQTLIEQFPSARFFATASPLTEFFTQRSRLGNHRKLYAHVRRQSLEVFGYNPGKPMLLNSFPCKHLSDRIYYLLYIWKELGFDQEKDDLYLVGPADHLKEVVSELRHYLRQVFIIHPKAEFHRSEISKLEEIPFDMQTFILCE</sequence>
<accession>J9GLE6</accession>
<evidence type="ECO:0000313" key="1">
    <source>
        <dbReference type="EMBL" id="EJX08254.1"/>
    </source>
</evidence>
<gene>
    <name evidence="1" type="ORF">EVA_03616</name>
</gene>